<accession>A0A1Y1YU53</accession>
<feature type="region of interest" description="Disordered" evidence="1">
    <location>
        <begin position="65"/>
        <end position="215"/>
    </location>
</feature>
<proteinExistence type="predicted"/>
<name>A0A1Y1YU53_9PLEO</name>
<protein>
    <submittedName>
        <fullName evidence="2">Uncharacterized protein</fullName>
    </submittedName>
</protein>
<dbReference type="EMBL" id="MCFA01000169">
    <property type="protein sequence ID" value="ORY01499.1"/>
    <property type="molecule type" value="Genomic_DNA"/>
</dbReference>
<feature type="region of interest" description="Disordered" evidence="1">
    <location>
        <begin position="279"/>
        <end position="301"/>
    </location>
</feature>
<organism evidence="2 3">
    <name type="scientific">Clohesyomyces aquaticus</name>
    <dbReference type="NCBI Taxonomy" id="1231657"/>
    <lineage>
        <taxon>Eukaryota</taxon>
        <taxon>Fungi</taxon>
        <taxon>Dikarya</taxon>
        <taxon>Ascomycota</taxon>
        <taxon>Pezizomycotina</taxon>
        <taxon>Dothideomycetes</taxon>
        <taxon>Pleosporomycetidae</taxon>
        <taxon>Pleosporales</taxon>
        <taxon>Lindgomycetaceae</taxon>
        <taxon>Clohesyomyces</taxon>
    </lineage>
</organism>
<evidence type="ECO:0000256" key="1">
    <source>
        <dbReference type="SAM" id="MobiDB-lite"/>
    </source>
</evidence>
<feature type="compositionally biased region" description="Basic and acidic residues" evidence="1">
    <location>
        <begin position="287"/>
        <end position="301"/>
    </location>
</feature>
<feature type="compositionally biased region" description="Polar residues" evidence="1">
    <location>
        <begin position="139"/>
        <end position="148"/>
    </location>
</feature>
<reference evidence="2 3" key="1">
    <citation type="submission" date="2016-07" db="EMBL/GenBank/DDBJ databases">
        <title>Pervasive Adenine N6-methylation of Active Genes in Fungi.</title>
        <authorList>
            <consortium name="DOE Joint Genome Institute"/>
            <person name="Mondo S.J."/>
            <person name="Dannebaum R.O."/>
            <person name="Kuo R.C."/>
            <person name="Labutti K."/>
            <person name="Haridas S."/>
            <person name="Kuo A."/>
            <person name="Salamov A."/>
            <person name="Ahrendt S.R."/>
            <person name="Lipzen A."/>
            <person name="Sullivan W."/>
            <person name="Andreopoulos W.B."/>
            <person name="Clum A."/>
            <person name="Lindquist E."/>
            <person name="Daum C."/>
            <person name="Ramamoorthy G.K."/>
            <person name="Gryganskyi A."/>
            <person name="Culley D."/>
            <person name="Magnuson J.K."/>
            <person name="James T.Y."/>
            <person name="O'Malley M.A."/>
            <person name="Stajich J.E."/>
            <person name="Spatafora J.W."/>
            <person name="Visel A."/>
            <person name="Grigoriev I.V."/>
        </authorList>
    </citation>
    <scope>NUCLEOTIDE SEQUENCE [LARGE SCALE GENOMIC DNA]</scope>
    <source>
        <strain evidence="2 3">CBS 115471</strain>
    </source>
</reference>
<gene>
    <name evidence="2" type="ORF">BCR34DRAFT_592228</name>
</gene>
<feature type="compositionally biased region" description="Low complexity" evidence="1">
    <location>
        <begin position="157"/>
        <end position="166"/>
    </location>
</feature>
<dbReference type="Proteomes" id="UP000193144">
    <property type="component" value="Unassembled WGS sequence"/>
</dbReference>
<dbReference type="AlphaFoldDB" id="A0A1Y1YU53"/>
<keyword evidence="3" id="KW-1185">Reference proteome</keyword>
<comment type="caution">
    <text evidence="2">The sequence shown here is derived from an EMBL/GenBank/DDBJ whole genome shotgun (WGS) entry which is preliminary data.</text>
</comment>
<sequence length="301" mass="34005">MCIILPVDHVPCTHTVAIWQHCVNAPRSRTQSFELCSHIRQHPRPIVTRKLCFHCGGPRFFARRGGIADRGRGSTASADLRKMDYLGDPEDSGYASDAIIEEEEEEQEEQEEDTEYEEEVDEEDDSDLSPRHTLPPRSFSFSQKTLQLTRKSKSKSDPSPKTTQKPTPEHEPDSEAPSATRKPSWRPNLKLELAKLQTQTSPFPRRESNDSHFEDGIGRARRSAWGMTMPSDTSSTSTSCWVTPQALPIRRNAKAGIGLYTGFAIKTEGMYLRDFTSEFSDDSDEDVAGREEEKGREVAWL</sequence>
<feature type="compositionally biased region" description="Basic and acidic residues" evidence="1">
    <location>
        <begin position="204"/>
        <end position="215"/>
    </location>
</feature>
<evidence type="ECO:0000313" key="2">
    <source>
        <dbReference type="EMBL" id="ORY01499.1"/>
    </source>
</evidence>
<feature type="compositionally biased region" description="Acidic residues" evidence="1">
    <location>
        <begin position="99"/>
        <end position="127"/>
    </location>
</feature>
<evidence type="ECO:0000313" key="3">
    <source>
        <dbReference type="Proteomes" id="UP000193144"/>
    </source>
</evidence>
<dbReference type="OrthoDB" id="3795884at2759"/>